<feature type="transmembrane region" description="Helical" evidence="1">
    <location>
        <begin position="47"/>
        <end position="70"/>
    </location>
</feature>
<sequence length="94" mass="10652">MADTRILFTTENVIVDASSKHHHSLGLWPPPSSDERDPLRWPRWIKILALISVAFFNFVANFAGAGLSVAEVIFEMQFHKTAQEVNSLMTVREN</sequence>
<dbReference type="EMBL" id="JAANBB010000186">
    <property type="protein sequence ID" value="KAF7547180.1"/>
    <property type="molecule type" value="Genomic_DNA"/>
</dbReference>
<comment type="caution">
    <text evidence="2">The sequence shown here is derived from an EMBL/GenBank/DDBJ whole genome shotgun (WGS) entry which is preliminary data.</text>
</comment>
<evidence type="ECO:0000256" key="1">
    <source>
        <dbReference type="SAM" id="Phobius"/>
    </source>
</evidence>
<organism evidence="2 3">
    <name type="scientific">Cylindrodendrum hubeiense</name>
    <dbReference type="NCBI Taxonomy" id="595255"/>
    <lineage>
        <taxon>Eukaryota</taxon>
        <taxon>Fungi</taxon>
        <taxon>Dikarya</taxon>
        <taxon>Ascomycota</taxon>
        <taxon>Pezizomycotina</taxon>
        <taxon>Sordariomycetes</taxon>
        <taxon>Hypocreomycetidae</taxon>
        <taxon>Hypocreales</taxon>
        <taxon>Nectriaceae</taxon>
        <taxon>Cylindrodendrum</taxon>
    </lineage>
</organism>
<keyword evidence="1" id="KW-0812">Transmembrane</keyword>
<accession>A0A9P5H261</accession>
<keyword evidence="3" id="KW-1185">Reference proteome</keyword>
<keyword evidence="1" id="KW-1133">Transmembrane helix</keyword>
<protein>
    <submittedName>
        <fullName evidence="2">Uncharacterized protein</fullName>
    </submittedName>
</protein>
<evidence type="ECO:0000313" key="2">
    <source>
        <dbReference type="EMBL" id="KAF7547180.1"/>
    </source>
</evidence>
<evidence type="ECO:0000313" key="3">
    <source>
        <dbReference type="Proteomes" id="UP000722485"/>
    </source>
</evidence>
<proteinExistence type="predicted"/>
<dbReference type="Proteomes" id="UP000722485">
    <property type="component" value="Unassembled WGS sequence"/>
</dbReference>
<gene>
    <name evidence="2" type="ORF">G7Z17_g7922</name>
</gene>
<reference evidence="2" key="1">
    <citation type="submission" date="2020-03" db="EMBL/GenBank/DDBJ databases">
        <title>Draft Genome Sequence of Cylindrodendrum hubeiense.</title>
        <authorList>
            <person name="Buettner E."/>
            <person name="Kellner H."/>
        </authorList>
    </citation>
    <scope>NUCLEOTIDE SEQUENCE</scope>
    <source>
        <strain evidence="2">IHI 201604</strain>
    </source>
</reference>
<dbReference type="OrthoDB" id="2585655at2759"/>
<dbReference type="AlphaFoldDB" id="A0A9P5H261"/>
<keyword evidence="1" id="KW-0472">Membrane</keyword>
<name>A0A9P5H261_9HYPO</name>